<dbReference type="PANTHER" id="PTHR12459:SF19">
    <property type="entry name" value="TRANSMEMBRANE PROTEIN 135 N-TERMINAL DOMAIN-CONTAINING PROTEIN"/>
    <property type="match status" value="1"/>
</dbReference>
<sequence>MTSPPESSPPPSSPKPPHPIICNALRISLSASEYKSLHEKFIKWLPPGVQDRILEPAAFREVVKSQNKYNEAALRASLRVLLATGAGMKLFIYISQKLASRKTQNAVKTTKGTLRHSPALRLSAALSLTLLLHRLLRRFFSRLRANLRMDGARPFRERNPRISRALTSKYAPAIGSSLAGFALGAYPQSQLRLTLAIYMSTRSLEFLFNELDANGWFKNRPWWFGSWLLMPVSLAQLFHAFVFDREAEPKWFGDFILNFTPGHIPPRPGSYPSDRHWIDQYETVDSLAKISELKWPAFISPILHPSNPKTLPDSLQSISAVTSSAHPSISSLSCALLHSKSPSCLTASLHQYLLSIPLLARFLTKVYLILSLLKFKTFIHQPILAINGVCMKILSRTAILSTALGTAWGSVCLFNSFLPCSLLPTQRFYLSGALAGLPFAFAGNGNRSMFLYFFRIAVDSAWKVGTKRGVWRGGKGGDLFVFVASWALIGVLLEKNPGAVDGAGLRKIFAWLRGDGFVDLVETAGVKKKGKKAPAAAAAD</sequence>
<accession>A0A8A1MC13</accession>
<reference evidence="1" key="1">
    <citation type="submission" date="2021-01" db="EMBL/GenBank/DDBJ databases">
        <title>Chromosome-level genome assembly of a human fungal pathogen reveals clustering of transcriptionally co-regulated genes.</title>
        <authorList>
            <person name="Voorhies M."/>
            <person name="Cohen S."/>
            <person name="Shea T.P."/>
            <person name="Petrus S."/>
            <person name="Munoz J.F."/>
            <person name="Poplawski S."/>
            <person name="Goldman W.E."/>
            <person name="Michael T."/>
            <person name="Cuomo C.A."/>
            <person name="Sil A."/>
            <person name="Beyhan S."/>
        </authorList>
    </citation>
    <scope>NUCLEOTIDE SEQUENCE</scope>
    <source>
        <strain evidence="1">WU24</strain>
    </source>
</reference>
<evidence type="ECO:0008006" key="3">
    <source>
        <dbReference type="Google" id="ProtNLM"/>
    </source>
</evidence>
<dbReference type="PANTHER" id="PTHR12459">
    <property type="entry name" value="TRANSMEMBRANE PROTEIN 135-RELATED"/>
    <property type="match status" value="1"/>
</dbReference>
<dbReference type="InterPro" id="IPR026749">
    <property type="entry name" value="Tmem135"/>
</dbReference>
<protein>
    <recommendedName>
        <fullName evidence="3">Transmembrane protein 135 N-terminal domain-containing protein</fullName>
    </recommendedName>
</protein>
<evidence type="ECO:0000313" key="1">
    <source>
        <dbReference type="EMBL" id="QSS62740.1"/>
    </source>
</evidence>
<dbReference type="Proteomes" id="UP000663671">
    <property type="component" value="Chromosome 7"/>
</dbReference>
<dbReference type="EMBL" id="CP069112">
    <property type="protein sequence ID" value="QSS62740.1"/>
    <property type="molecule type" value="Genomic_DNA"/>
</dbReference>
<name>A0A8A1MC13_AJECA</name>
<organism evidence="1 2">
    <name type="scientific">Ajellomyces capsulatus</name>
    <name type="common">Darling's disease fungus</name>
    <name type="synonym">Histoplasma capsulatum</name>
    <dbReference type="NCBI Taxonomy" id="5037"/>
    <lineage>
        <taxon>Eukaryota</taxon>
        <taxon>Fungi</taxon>
        <taxon>Dikarya</taxon>
        <taxon>Ascomycota</taxon>
        <taxon>Pezizomycotina</taxon>
        <taxon>Eurotiomycetes</taxon>
        <taxon>Eurotiomycetidae</taxon>
        <taxon>Onygenales</taxon>
        <taxon>Ajellomycetaceae</taxon>
        <taxon>Histoplasma</taxon>
    </lineage>
</organism>
<dbReference type="VEuPathDB" id="FungiDB:I7I51_02479"/>
<dbReference type="AlphaFoldDB" id="A0A8A1MC13"/>
<evidence type="ECO:0000313" key="2">
    <source>
        <dbReference type="Proteomes" id="UP000663671"/>
    </source>
</evidence>
<proteinExistence type="predicted"/>
<dbReference type="OrthoDB" id="291792at2759"/>
<gene>
    <name evidence="1" type="ORF">I7I51_02479</name>
</gene>